<dbReference type="Gene3D" id="3.40.50.1820">
    <property type="entry name" value="alpha/beta hydrolase"/>
    <property type="match status" value="1"/>
</dbReference>
<dbReference type="AlphaFoldDB" id="A0A1G8WYP9"/>
<evidence type="ECO:0000256" key="1">
    <source>
        <dbReference type="SAM" id="SignalP"/>
    </source>
</evidence>
<reference evidence="3" key="1">
    <citation type="submission" date="2016-10" db="EMBL/GenBank/DDBJ databases">
        <authorList>
            <person name="Varghese N."/>
            <person name="Submissions S."/>
        </authorList>
    </citation>
    <scope>NUCLEOTIDE SEQUENCE [LARGE SCALE GENOMIC DNA]</scope>
    <source>
        <strain evidence="3">DSM 44796</strain>
    </source>
</reference>
<dbReference type="SUPFAM" id="SSF53474">
    <property type="entry name" value="alpha/beta-Hydrolases"/>
    <property type="match status" value="1"/>
</dbReference>
<organism evidence="2 3">
    <name type="scientific">Lentzea albidocapillata subsp. violacea</name>
    <dbReference type="NCBI Taxonomy" id="128104"/>
    <lineage>
        <taxon>Bacteria</taxon>
        <taxon>Bacillati</taxon>
        <taxon>Actinomycetota</taxon>
        <taxon>Actinomycetes</taxon>
        <taxon>Pseudonocardiales</taxon>
        <taxon>Pseudonocardiaceae</taxon>
        <taxon>Lentzea</taxon>
    </lineage>
</organism>
<dbReference type="InterPro" id="IPR029058">
    <property type="entry name" value="AB_hydrolase_fold"/>
</dbReference>
<sequence>MRRTVAFLIPVLLAAVLPALPASAAPEPPSSPDWTVSGDVIRWTTSTPMPLLDAGVEFWEGDRFLGRAQESANLRTFTLKAALTDPAALQVRSAGKRLDVVQPPAAGLSVPELPASQPPADVDPGTPGPYATGTGEYALDPIKLPEYAAPIEMEAVVVAPKGAPGKRPLVLFLHGRHFTCYSKSDPNRILMSWPCPSGSTAVPSHQGYLKAQQLLASQGYLTVSISANGVNAQDAMTADAGAQGRSSLVRHHLAKWADWSSGRGTVPAAVQSAPAADMTKVLLVGHSRGGEGVNRAATDSLTPPPGDTGFSGPVRWNIRGDVLIGPTIFGHNPAPDVPSVTFLPGCDGDVSDLQGQIFVDQTRGLSRGDALHSALYMVGANHNYFNSEWTPGQAQAPAFDDFWPGQQPDPLCTPGAPTRLTADQQQAMGATYVAASARLFLGRDESVLPLLDGSGVRAPSADPARVLSHAIGGDRRPFVVPDGATQVSGSARICQQTSRDAAAACSTTRSPHFVGFRGAVAQPERLSVALKWSAAGQAGVITPSAPVSLNGSRDLALRLAVPPNAAATRFGVSVTDHSGQKRELGSVSVTGLPGSDRTSSLWAQEVRVPLPSGVGRVASLELVPSSAAGEAWLIDAYGWDKGLVPVVPTRLARVDAVVTAVDEGDSGTQTHNIVVTATGNGTRVIRLFYNEPGNKPATRLVTLKPGEHRAEVPVTYTGNTKWSGDVRHPVSVLAISNAVVGSATGGLLVRNDDAAPEVTVTPVADSVVEGGALKWRLTLSEPVDSPVTLGGVPVVPASGTELSTTDVDAEWLLRNSGEEALPSRPLSATQLGFYAFIRAGETSVEFEVPTVADAETEGEEQVRLKFEGISPTGTDFEVIGKVGEAA</sequence>
<feature type="chain" id="PRO_5011793080" description="Alpha/beta hydrolase family protein" evidence="1">
    <location>
        <begin position="25"/>
        <end position="886"/>
    </location>
</feature>
<dbReference type="Proteomes" id="UP000199682">
    <property type="component" value="Unassembled WGS sequence"/>
</dbReference>
<evidence type="ECO:0000313" key="3">
    <source>
        <dbReference type="Proteomes" id="UP000199682"/>
    </source>
</evidence>
<evidence type="ECO:0000313" key="2">
    <source>
        <dbReference type="EMBL" id="SDJ83341.1"/>
    </source>
</evidence>
<name>A0A1G8WYP9_9PSEU</name>
<gene>
    <name evidence="2" type="ORF">SAMN04488074_103327</name>
</gene>
<proteinExistence type="predicted"/>
<accession>A0A1G8WYP9</accession>
<dbReference type="EMBL" id="FNET01000003">
    <property type="protein sequence ID" value="SDJ83341.1"/>
    <property type="molecule type" value="Genomic_DNA"/>
</dbReference>
<evidence type="ECO:0008006" key="4">
    <source>
        <dbReference type="Google" id="ProtNLM"/>
    </source>
</evidence>
<dbReference type="RefSeq" id="WP_218130818.1">
    <property type="nucleotide sequence ID" value="NZ_FNET01000003.1"/>
</dbReference>
<feature type="signal peptide" evidence="1">
    <location>
        <begin position="1"/>
        <end position="24"/>
    </location>
</feature>
<keyword evidence="1" id="KW-0732">Signal</keyword>
<protein>
    <recommendedName>
        <fullName evidence="4">Alpha/beta hydrolase family protein</fullName>
    </recommendedName>
</protein>